<dbReference type="Gene3D" id="1.25.10.90">
    <property type="match status" value="1"/>
</dbReference>
<proteinExistence type="predicted"/>
<dbReference type="PANTHER" id="PTHR41291">
    <property type="entry name" value="DNA ALKYLATION REPAIR PROTEIN"/>
    <property type="match status" value="1"/>
</dbReference>
<accession>A0ABP6PET7</accession>
<dbReference type="InterPro" id="IPR014825">
    <property type="entry name" value="DNA_alkylation"/>
</dbReference>
<evidence type="ECO:0000313" key="2">
    <source>
        <dbReference type="Proteomes" id="UP001499924"/>
    </source>
</evidence>
<sequence>MTDVPGVLARLRALADPTRLAGMARYGIATEHAYGVTVAELRGVARELGRDHDLAAALWDSGVHEARILASLVDDATLVDDGQCERWAAGFDSWDLCDQVCQNLFRYAPPAWQKAADWTQRPELFVRRAGFALMAGLAVADKEADDERFAALLGPLAAGADDDRPLVRKGASWALRAIGKRSPGLNAAAVATALRLQETAGRGGRWVGADALRELRSEAVQRRLASRRR</sequence>
<dbReference type="SUPFAM" id="SSF48371">
    <property type="entry name" value="ARM repeat"/>
    <property type="match status" value="1"/>
</dbReference>
<dbReference type="Pfam" id="PF08713">
    <property type="entry name" value="DNA_alkylation"/>
    <property type="match status" value="1"/>
</dbReference>
<name>A0ABP6PET7_9ACTN</name>
<comment type="caution">
    <text evidence="1">The sequence shown here is derived from an EMBL/GenBank/DDBJ whole genome shotgun (WGS) entry which is preliminary data.</text>
</comment>
<evidence type="ECO:0000313" key="1">
    <source>
        <dbReference type="EMBL" id="GAA3177020.1"/>
    </source>
</evidence>
<protein>
    <submittedName>
        <fullName evidence="1">DNA alkylation repair protein</fullName>
    </submittedName>
</protein>
<reference evidence="2" key="1">
    <citation type="journal article" date="2019" name="Int. J. Syst. Evol. Microbiol.">
        <title>The Global Catalogue of Microorganisms (GCM) 10K type strain sequencing project: providing services to taxonomists for standard genome sequencing and annotation.</title>
        <authorList>
            <consortium name="The Broad Institute Genomics Platform"/>
            <consortium name="The Broad Institute Genome Sequencing Center for Infectious Disease"/>
            <person name="Wu L."/>
            <person name="Ma J."/>
        </authorList>
    </citation>
    <scope>NUCLEOTIDE SEQUENCE [LARGE SCALE GENOMIC DNA]</scope>
    <source>
        <strain evidence="2">JCM 15614</strain>
    </source>
</reference>
<dbReference type="PANTHER" id="PTHR41291:SF1">
    <property type="entry name" value="DNA ALKYLATION REPAIR PROTEIN"/>
    <property type="match status" value="1"/>
</dbReference>
<dbReference type="InterPro" id="IPR016024">
    <property type="entry name" value="ARM-type_fold"/>
</dbReference>
<dbReference type="Proteomes" id="UP001499924">
    <property type="component" value="Unassembled WGS sequence"/>
</dbReference>
<dbReference type="CDD" id="cd06561">
    <property type="entry name" value="AlkD_like"/>
    <property type="match status" value="1"/>
</dbReference>
<dbReference type="RefSeq" id="WP_344690126.1">
    <property type="nucleotide sequence ID" value="NZ_BAAAVV010000008.1"/>
</dbReference>
<keyword evidence="2" id="KW-1185">Reference proteome</keyword>
<organism evidence="1 2">
    <name type="scientific">Blastococcus jejuensis</name>
    <dbReference type="NCBI Taxonomy" id="351224"/>
    <lineage>
        <taxon>Bacteria</taxon>
        <taxon>Bacillati</taxon>
        <taxon>Actinomycetota</taxon>
        <taxon>Actinomycetes</taxon>
        <taxon>Geodermatophilales</taxon>
        <taxon>Geodermatophilaceae</taxon>
        <taxon>Blastococcus</taxon>
    </lineage>
</organism>
<dbReference type="EMBL" id="BAAAVV010000008">
    <property type="protein sequence ID" value="GAA3177020.1"/>
    <property type="molecule type" value="Genomic_DNA"/>
</dbReference>
<gene>
    <name evidence="1" type="ORF">GCM10010531_33400</name>
</gene>